<dbReference type="Gene3D" id="1.10.10.10">
    <property type="entry name" value="Winged helix-like DNA-binding domain superfamily/Winged helix DNA-binding domain"/>
    <property type="match status" value="1"/>
</dbReference>
<dbReference type="SUPFAM" id="SSF46785">
    <property type="entry name" value="Winged helix' DNA-binding domain"/>
    <property type="match status" value="1"/>
</dbReference>
<evidence type="ECO:0000313" key="3">
    <source>
        <dbReference type="Proteomes" id="UP000660611"/>
    </source>
</evidence>
<feature type="region of interest" description="Disordered" evidence="1">
    <location>
        <begin position="99"/>
        <end position="169"/>
    </location>
</feature>
<dbReference type="CDD" id="cd02440">
    <property type="entry name" value="AdoMet_MTases"/>
    <property type="match status" value="1"/>
</dbReference>
<reference evidence="2" key="1">
    <citation type="submission" date="2021-01" db="EMBL/GenBank/DDBJ databases">
        <title>Whole genome shotgun sequence of Dactylosporangium siamense NBRC 106093.</title>
        <authorList>
            <person name="Komaki H."/>
            <person name="Tamura T."/>
        </authorList>
    </citation>
    <scope>NUCLEOTIDE SEQUENCE</scope>
    <source>
        <strain evidence="2">NBRC 106093</strain>
    </source>
</reference>
<dbReference type="Proteomes" id="UP000660611">
    <property type="component" value="Unassembled WGS sequence"/>
</dbReference>
<evidence type="ECO:0000256" key="1">
    <source>
        <dbReference type="SAM" id="MobiDB-lite"/>
    </source>
</evidence>
<dbReference type="InterPro" id="IPR036388">
    <property type="entry name" value="WH-like_DNA-bd_sf"/>
</dbReference>
<dbReference type="AlphaFoldDB" id="A0A919Q2N4"/>
<gene>
    <name evidence="2" type="ORF">Dsi01nite_112190</name>
</gene>
<evidence type="ECO:0008006" key="4">
    <source>
        <dbReference type="Google" id="ProtNLM"/>
    </source>
</evidence>
<dbReference type="Pfam" id="PF04672">
    <property type="entry name" value="Methyltransf_19"/>
    <property type="match status" value="1"/>
</dbReference>
<organism evidence="2 3">
    <name type="scientific">Dactylosporangium siamense</name>
    <dbReference type="NCBI Taxonomy" id="685454"/>
    <lineage>
        <taxon>Bacteria</taxon>
        <taxon>Bacillati</taxon>
        <taxon>Actinomycetota</taxon>
        <taxon>Actinomycetes</taxon>
        <taxon>Micromonosporales</taxon>
        <taxon>Micromonosporaceae</taxon>
        <taxon>Dactylosporangium</taxon>
    </lineage>
</organism>
<accession>A0A919Q2N4</accession>
<dbReference type="EMBL" id="BONQ01000216">
    <property type="protein sequence ID" value="GIG53178.1"/>
    <property type="molecule type" value="Genomic_DNA"/>
</dbReference>
<keyword evidence="3" id="KW-1185">Reference proteome</keyword>
<dbReference type="InterPro" id="IPR006764">
    <property type="entry name" value="SAM_dep_MeTrfase_SAV2177_type"/>
</dbReference>
<name>A0A919Q2N4_9ACTN</name>
<sequence length="447" mass="48945">MDFSDVDALATMIKNPWDVGVLLALQDGQPLRYTEIGERLNAWGGRHPGDSTLTRRLKHLEELRLLTVDCLPGTRPRYTITGDGERNLSFISTAVGAARRARQTSGRGRLAQPAGNRQDRPTGSSEGAVRQEVPALPRRTSEVDPTRSFGTATPAETPTPRHEPAPMAPDLARTGQELRGNDMTAPTDIDVTKPHAARRYDYWLGGKDNFQADRDSGDAIANLFPTIRTAVLENRGFLRRAVEFVVNDGRVRQILDIGTGIPTSPNTHEIAQLTTPDTRVVYVDNDPIVLSHARALLTSSPDGSTAYIEADLRDPDRILADPVLRATIDFQQPVALMLVAVLHFLEDAAGPVEHLRRVLPSGSFLAITHIAQDLLPAHMKSDADKTGKRGGVPTFARTKQEFARLFEGLTLVEPGIVSVAEWRDKRPASERPSELDVAMWGAVGRVP</sequence>
<dbReference type="Gene3D" id="3.40.50.150">
    <property type="entry name" value="Vaccinia Virus protein VP39"/>
    <property type="match status" value="1"/>
</dbReference>
<proteinExistence type="predicted"/>
<protein>
    <recommendedName>
        <fullName evidence="4">S-adenosyl methyltransferase</fullName>
    </recommendedName>
</protein>
<dbReference type="InterPro" id="IPR036390">
    <property type="entry name" value="WH_DNA-bd_sf"/>
</dbReference>
<comment type="caution">
    <text evidence="2">The sequence shown here is derived from an EMBL/GenBank/DDBJ whole genome shotgun (WGS) entry which is preliminary data.</text>
</comment>
<evidence type="ECO:0000313" key="2">
    <source>
        <dbReference type="EMBL" id="GIG53178.1"/>
    </source>
</evidence>
<dbReference type="InterPro" id="IPR029063">
    <property type="entry name" value="SAM-dependent_MTases_sf"/>
</dbReference>
<dbReference type="SUPFAM" id="SSF53335">
    <property type="entry name" value="S-adenosyl-L-methionine-dependent methyltransferases"/>
    <property type="match status" value="1"/>
</dbReference>